<keyword evidence="4 7" id="KW-0808">Transferase</keyword>
<gene>
    <name evidence="9" type="primary">gtaB_2</name>
    <name evidence="9" type="ORF">PRI8871_03665</name>
</gene>
<dbReference type="InterPro" id="IPR005771">
    <property type="entry name" value="GalU_uridylyltTrfase_bac/arc"/>
</dbReference>
<accession>A0A2R8B0S7</accession>
<evidence type="ECO:0000256" key="2">
    <source>
        <dbReference type="ARBA" id="ARBA00012415"/>
    </source>
</evidence>
<dbReference type="GO" id="GO:0006011">
    <property type="term" value="P:UDP-alpha-D-glucose metabolic process"/>
    <property type="evidence" value="ECO:0007669"/>
    <property type="project" value="InterPro"/>
</dbReference>
<dbReference type="NCBIfam" id="TIGR01099">
    <property type="entry name" value="galU"/>
    <property type="match status" value="1"/>
</dbReference>
<dbReference type="OrthoDB" id="9803306at2"/>
<dbReference type="Proteomes" id="UP000244904">
    <property type="component" value="Unassembled WGS sequence"/>
</dbReference>
<dbReference type="EC" id="2.7.7.9" evidence="2 7"/>
<comment type="catalytic activity">
    <reaction evidence="6 7">
        <text>alpha-D-glucose 1-phosphate + UTP + H(+) = UDP-alpha-D-glucose + diphosphate</text>
        <dbReference type="Rhea" id="RHEA:19889"/>
        <dbReference type="ChEBI" id="CHEBI:15378"/>
        <dbReference type="ChEBI" id="CHEBI:33019"/>
        <dbReference type="ChEBI" id="CHEBI:46398"/>
        <dbReference type="ChEBI" id="CHEBI:58601"/>
        <dbReference type="ChEBI" id="CHEBI:58885"/>
        <dbReference type="EC" id="2.7.7.9"/>
    </reaction>
</comment>
<dbReference type="InterPro" id="IPR029044">
    <property type="entry name" value="Nucleotide-diphossugar_trans"/>
</dbReference>
<dbReference type="GO" id="GO:0003983">
    <property type="term" value="F:UTP:glucose-1-phosphate uridylyltransferase activity"/>
    <property type="evidence" value="ECO:0007669"/>
    <property type="project" value="UniProtKB-EC"/>
</dbReference>
<evidence type="ECO:0000256" key="5">
    <source>
        <dbReference type="ARBA" id="ARBA00022695"/>
    </source>
</evidence>
<evidence type="ECO:0000256" key="3">
    <source>
        <dbReference type="ARBA" id="ARBA00019048"/>
    </source>
</evidence>
<feature type="domain" description="Nucleotidyl transferase" evidence="8">
    <location>
        <begin position="12"/>
        <end position="269"/>
    </location>
</feature>
<dbReference type="InterPro" id="IPR005835">
    <property type="entry name" value="NTP_transferase_dom"/>
</dbReference>
<dbReference type="PANTHER" id="PTHR43197:SF1">
    <property type="entry name" value="UTP--GLUCOSE-1-PHOSPHATE URIDYLYLTRANSFERASE"/>
    <property type="match status" value="1"/>
</dbReference>
<dbReference type="EMBL" id="OMOJ01000015">
    <property type="protein sequence ID" value="SPF81840.1"/>
    <property type="molecule type" value="Genomic_DNA"/>
</dbReference>
<evidence type="ECO:0000256" key="1">
    <source>
        <dbReference type="ARBA" id="ARBA00006890"/>
    </source>
</evidence>
<evidence type="ECO:0000256" key="4">
    <source>
        <dbReference type="ARBA" id="ARBA00022679"/>
    </source>
</evidence>
<name>A0A2R8B0S7_9RHOB</name>
<dbReference type="AlphaFoldDB" id="A0A2R8B0S7"/>
<proteinExistence type="inferred from homology"/>
<evidence type="ECO:0000256" key="6">
    <source>
        <dbReference type="ARBA" id="ARBA00048128"/>
    </source>
</evidence>
<dbReference type="Gene3D" id="3.90.550.10">
    <property type="entry name" value="Spore Coat Polysaccharide Biosynthesis Protein SpsA, Chain A"/>
    <property type="match status" value="1"/>
</dbReference>
<evidence type="ECO:0000259" key="8">
    <source>
        <dbReference type="Pfam" id="PF00483"/>
    </source>
</evidence>
<keyword evidence="10" id="KW-1185">Reference proteome</keyword>
<comment type="similarity">
    <text evidence="1 7">Belongs to the UDPGP type 2 family.</text>
</comment>
<sequence length="306" mass="34012">MHRPIKKAVFPVAGLGTRFLPATKAIPKEMLTVVDRPVIQLAVDEAREAGIEHFIFVTGRNKGVIEDHFDRQFELETTLKLRGKSVELSILDADLPKAGQTSFTRQQEPLGLGHAVLCARNIVGNDPFALLLPDMVMHSQPGCLRQMMDVYEKHGSNIVASEEVTWDTVHRYGILSPGENWGNTFEIDRMVEKPKREEAPSNKIISGRYILQPEIFAEIDQQKPGAGGEIQLTDAMIRLMDRQKFYGMMFDGATYDCGDKIGFLAANVAMALERQEIAGPFVEALKGVLAASSHPEARKLAEKLKN</sequence>
<dbReference type="PANTHER" id="PTHR43197">
    <property type="entry name" value="UTP--GLUCOSE-1-PHOSPHATE URIDYLYLTRANSFERASE"/>
    <property type="match status" value="1"/>
</dbReference>
<dbReference type="RefSeq" id="WP_108887617.1">
    <property type="nucleotide sequence ID" value="NZ_OMOJ01000015.1"/>
</dbReference>
<dbReference type="CDD" id="cd02541">
    <property type="entry name" value="UGPase_prokaryotic"/>
    <property type="match status" value="1"/>
</dbReference>
<reference evidence="10" key="1">
    <citation type="submission" date="2018-03" db="EMBL/GenBank/DDBJ databases">
        <authorList>
            <person name="Rodrigo-Torres L."/>
            <person name="Arahal R. D."/>
            <person name="Lucena T."/>
        </authorList>
    </citation>
    <scope>NUCLEOTIDE SEQUENCE [LARGE SCALE GENOMIC DNA]</scope>
    <source>
        <strain evidence="10">CECT 8871</strain>
    </source>
</reference>
<evidence type="ECO:0000256" key="7">
    <source>
        <dbReference type="RuleBase" id="RU361259"/>
    </source>
</evidence>
<dbReference type="SUPFAM" id="SSF53448">
    <property type="entry name" value="Nucleotide-diphospho-sugar transferases"/>
    <property type="match status" value="1"/>
</dbReference>
<evidence type="ECO:0000313" key="9">
    <source>
        <dbReference type="EMBL" id="SPF81840.1"/>
    </source>
</evidence>
<organism evidence="9 10">
    <name type="scientific">Pseudoprimorskyibacter insulae</name>
    <dbReference type="NCBI Taxonomy" id="1695997"/>
    <lineage>
        <taxon>Bacteria</taxon>
        <taxon>Pseudomonadati</taxon>
        <taxon>Pseudomonadota</taxon>
        <taxon>Alphaproteobacteria</taxon>
        <taxon>Rhodobacterales</taxon>
        <taxon>Paracoccaceae</taxon>
        <taxon>Pseudoprimorskyibacter</taxon>
    </lineage>
</organism>
<protein>
    <recommendedName>
        <fullName evidence="3 7">UTP--glucose-1-phosphate uridylyltransferase</fullName>
        <ecNumber evidence="2 7">2.7.7.9</ecNumber>
    </recommendedName>
    <alternativeName>
        <fullName evidence="7">UDP-glucose pyrophosphorylase</fullName>
    </alternativeName>
</protein>
<keyword evidence="5 7" id="KW-0548">Nucleotidyltransferase</keyword>
<evidence type="ECO:0000313" key="10">
    <source>
        <dbReference type="Proteomes" id="UP000244904"/>
    </source>
</evidence>
<dbReference type="Pfam" id="PF00483">
    <property type="entry name" value="NTP_transferase"/>
    <property type="match status" value="1"/>
</dbReference>